<dbReference type="EMBL" id="NBXE01000023">
    <property type="protein sequence ID" value="RFA26688.1"/>
    <property type="molecule type" value="Genomic_DNA"/>
</dbReference>
<dbReference type="Gene3D" id="3.30.70.890">
    <property type="entry name" value="GHMP kinase, C-terminal domain"/>
    <property type="match status" value="1"/>
</dbReference>
<evidence type="ECO:0000313" key="17">
    <source>
        <dbReference type="EMBL" id="RFA26688.1"/>
    </source>
</evidence>
<dbReference type="GO" id="GO:0005737">
    <property type="term" value="C:cytoplasm"/>
    <property type="evidence" value="ECO:0007669"/>
    <property type="project" value="UniProtKB-SubCell"/>
</dbReference>
<evidence type="ECO:0000256" key="2">
    <source>
        <dbReference type="ARBA" id="ARBA00007370"/>
    </source>
</evidence>
<keyword evidence="5 13" id="KW-0028">Amino-acid biosynthesis</keyword>
<evidence type="ECO:0000256" key="10">
    <source>
        <dbReference type="ARBA" id="ARBA00022840"/>
    </source>
</evidence>
<gene>
    <name evidence="13" type="primary">thrB</name>
    <name evidence="17" type="ORF">B7R25_09825</name>
</gene>
<dbReference type="InterPro" id="IPR006204">
    <property type="entry name" value="GHMP_kinase_N_dom"/>
</dbReference>
<dbReference type="InterPro" id="IPR036554">
    <property type="entry name" value="GHMP_kinase_C_sf"/>
</dbReference>
<evidence type="ECO:0000256" key="7">
    <source>
        <dbReference type="ARBA" id="ARBA00022697"/>
    </source>
</evidence>
<dbReference type="PANTHER" id="PTHR20861">
    <property type="entry name" value="HOMOSERINE/4-DIPHOSPHOCYTIDYL-2-C-METHYL-D-ERYTHRITOL KINASE"/>
    <property type="match status" value="1"/>
</dbReference>
<keyword evidence="8 13" id="KW-0547">Nucleotide-binding</keyword>
<dbReference type="NCBIfam" id="TIGR00191">
    <property type="entry name" value="thrB"/>
    <property type="match status" value="1"/>
</dbReference>
<dbReference type="OrthoDB" id="9769912at2"/>
<evidence type="ECO:0000256" key="5">
    <source>
        <dbReference type="ARBA" id="ARBA00022605"/>
    </source>
</evidence>
<evidence type="ECO:0000256" key="3">
    <source>
        <dbReference type="ARBA" id="ARBA00012078"/>
    </source>
</evidence>
<keyword evidence="10 13" id="KW-0067">ATP-binding</keyword>
<dbReference type="GO" id="GO:0009088">
    <property type="term" value="P:threonine biosynthetic process"/>
    <property type="evidence" value="ECO:0007669"/>
    <property type="project" value="UniProtKB-UniRule"/>
</dbReference>
<dbReference type="Proteomes" id="UP000257080">
    <property type="component" value="Unassembled WGS sequence"/>
</dbReference>
<comment type="function">
    <text evidence="12 13">Catalyzes the ATP-dependent phosphorylation of L-homoserine to L-homoserine phosphate.</text>
</comment>
<proteinExistence type="inferred from homology"/>
<dbReference type="Gene3D" id="3.30.230.10">
    <property type="match status" value="1"/>
</dbReference>
<dbReference type="HAMAP" id="MF_00384">
    <property type="entry name" value="Homoser_kinase"/>
    <property type="match status" value="1"/>
</dbReference>
<feature type="binding site" evidence="13">
    <location>
        <begin position="125"/>
        <end position="135"/>
    </location>
    <ligand>
        <name>ATP</name>
        <dbReference type="ChEBI" id="CHEBI:30616"/>
    </ligand>
</feature>
<protein>
    <recommendedName>
        <fullName evidence="4 13">Homoserine kinase</fullName>
        <shortName evidence="13">HK</shortName>
        <shortName evidence="13">HSK</shortName>
        <ecNumber evidence="3 13">2.7.1.39</ecNumber>
    </recommendedName>
</protein>
<evidence type="ECO:0000256" key="13">
    <source>
        <dbReference type="HAMAP-Rule" id="MF_00384"/>
    </source>
</evidence>
<accession>A0A3E0WAQ2</accession>
<evidence type="ECO:0000259" key="15">
    <source>
        <dbReference type="Pfam" id="PF00288"/>
    </source>
</evidence>
<comment type="pathway">
    <text evidence="1 13">Amino-acid biosynthesis; L-threonine biosynthesis; L-threonine from L-aspartate: step 4/5.</text>
</comment>
<dbReference type="PANTHER" id="PTHR20861:SF1">
    <property type="entry name" value="HOMOSERINE KINASE"/>
    <property type="match status" value="1"/>
</dbReference>
<organism evidence="17 18">
    <name type="scientific">Subtercola boreus</name>
    <dbReference type="NCBI Taxonomy" id="120213"/>
    <lineage>
        <taxon>Bacteria</taxon>
        <taxon>Bacillati</taxon>
        <taxon>Actinomycetota</taxon>
        <taxon>Actinomycetes</taxon>
        <taxon>Micrococcales</taxon>
        <taxon>Microbacteriaceae</taxon>
        <taxon>Subtercola</taxon>
    </lineage>
</organism>
<comment type="catalytic activity">
    <reaction evidence="11 13">
        <text>L-homoserine + ATP = O-phospho-L-homoserine + ADP + H(+)</text>
        <dbReference type="Rhea" id="RHEA:13985"/>
        <dbReference type="ChEBI" id="CHEBI:15378"/>
        <dbReference type="ChEBI" id="CHEBI:30616"/>
        <dbReference type="ChEBI" id="CHEBI:57476"/>
        <dbReference type="ChEBI" id="CHEBI:57590"/>
        <dbReference type="ChEBI" id="CHEBI:456216"/>
        <dbReference type="EC" id="2.7.1.39"/>
    </reaction>
</comment>
<name>A0A3E0WAQ2_9MICO</name>
<evidence type="ECO:0000256" key="6">
    <source>
        <dbReference type="ARBA" id="ARBA00022679"/>
    </source>
</evidence>
<dbReference type="InterPro" id="IPR013750">
    <property type="entry name" value="GHMP_kinase_C_dom"/>
</dbReference>
<feature type="region of interest" description="Disordered" evidence="14">
    <location>
        <begin position="1"/>
        <end position="25"/>
    </location>
</feature>
<comment type="caution">
    <text evidence="17">The sequence shown here is derived from an EMBL/GenBank/DDBJ whole genome shotgun (WGS) entry which is preliminary data.</text>
</comment>
<dbReference type="EC" id="2.7.1.39" evidence="3 13"/>
<keyword evidence="9 13" id="KW-0418">Kinase</keyword>
<dbReference type="UniPathway" id="UPA00050">
    <property type="reaction ID" value="UER00064"/>
</dbReference>
<evidence type="ECO:0000256" key="12">
    <source>
        <dbReference type="ARBA" id="ARBA00049954"/>
    </source>
</evidence>
<dbReference type="SUPFAM" id="SSF55060">
    <property type="entry name" value="GHMP Kinase, C-terminal domain"/>
    <property type="match status" value="1"/>
</dbReference>
<keyword evidence="6 13" id="KW-0808">Transferase</keyword>
<dbReference type="Pfam" id="PF00288">
    <property type="entry name" value="GHMP_kinases_N"/>
    <property type="match status" value="1"/>
</dbReference>
<dbReference type="InterPro" id="IPR014721">
    <property type="entry name" value="Ribsml_uS5_D2-typ_fold_subgr"/>
</dbReference>
<evidence type="ECO:0000256" key="11">
    <source>
        <dbReference type="ARBA" id="ARBA00049375"/>
    </source>
</evidence>
<sequence>MSDPAAAVTPQAVPGKAVPPQPAPGQAVPGAVPLAVGTSVSVRVPATSANLGPGFDTLGLSLSLYDELTVTVRAEPGATVDVRGVGAGEVPTDATNLVVQSIAHTFAAYGQPMPGLDLIARNSIPHGRGLGSSGAAIVSGIMAAKGLLEGVVEIDALGLLARATELEGHPDNVAPALFGGLTIAWVTPEGPQFKKLIVHRGVSPLVLVPQATMSTALARSLQPATVPHEDAIFNVSRSTLLIAALIQSPELLFAATEDKLHQSYRAAAMPETDRLIRLLRAEGFPAVVSGAGPSILVLCSDPSQRLAAVELVAQASTTPWDSRVLAVDFKGATVIAHPVEAA</sequence>
<dbReference type="InterPro" id="IPR000870">
    <property type="entry name" value="Homoserine_kinase"/>
</dbReference>
<dbReference type="GO" id="GO:0004413">
    <property type="term" value="F:homoserine kinase activity"/>
    <property type="evidence" value="ECO:0007669"/>
    <property type="project" value="UniProtKB-UniRule"/>
</dbReference>
<dbReference type="AlphaFoldDB" id="A0A3E0WAQ2"/>
<feature type="domain" description="GHMP kinase N-terminal" evidence="15">
    <location>
        <begin position="96"/>
        <end position="180"/>
    </location>
</feature>
<comment type="subcellular location">
    <subcellularLocation>
        <location evidence="13">Cytoplasm</location>
    </subcellularLocation>
</comment>
<dbReference type="SUPFAM" id="SSF54211">
    <property type="entry name" value="Ribosomal protein S5 domain 2-like"/>
    <property type="match status" value="1"/>
</dbReference>
<evidence type="ECO:0000256" key="8">
    <source>
        <dbReference type="ARBA" id="ARBA00022741"/>
    </source>
</evidence>
<comment type="similarity">
    <text evidence="2 13">Belongs to the GHMP kinase family. Homoserine kinase subfamily.</text>
</comment>
<dbReference type="InterPro" id="IPR006203">
    <property type="entry name" value="GHMP_knse_ATP-bd_CS"/>
</dbReference>
<dbReference type="Pfam" id="PF08544">
    <property type="entry name" value="GHMP_kinases_C"/>
    <property type="match status" value="1"/>
</dbReference>
<dbReference type="InterPro" id="IPR020568">
    <property type="entry name" value="Ribosomal_Su5_D2-typ_SF"/>
</dbReference>
<dbReference type="PRINTS" id="PR00958">
    <property type="entry name" value="HOMSERKINASE"/>
</dbReference>
<dbReference type="PROSITE" id="PS00627">
    <property type="entry name" value="GHMP_KINASES_ATP"/>
    <property type="match status" value="1"/>
</dbReference>
<evidence type="ECO:0000256" key="4">
    <source>
        <dbReference type="ARBA" id="ARBA00017858"/>
    </source>
</evidence>
<evidence type="ECO:0000256" key="1">
    <source>
        <dbReference type="ARBA" id="ARBA00005015"/>
    </source>
</evidence>
<dbReference type="PIRSF" id="PIRSF000676">
    <property type="entry name" value="Homoser_kin"/>
    <property type="match status" value="1"/>
</dbReference>
<feature type="domain" description="GHMP kinase C-terminal" evidence="16">
    <location>
        <begin position="253"/>
        <end position="307"/>
    </location>
</feature>
<dbReference type="GO" id="GO:0005524">
    <property type="term" value="F:ATP binding"/>
    <property type="evidence" value="ECO:0007669"/>
    <property type="project" value="UniProtKB-UniRule"/>
</dbReference>
<reference evidence="17 18" key="1">
    <citation type="submission" date="2017-04" db="EMBL/GenBank/DDBJ databases">
        <title>Comparative genome analysis of Subtercola boreus.</title>
        <authorList>
            <person name="Cho Y.-J."/>
            <person name="Cho A."/>
            <person name="Kim O.-S."/>
            <person name="Lee J.-I."/>
        </authorList>
    </citation>
    <scope>NUCLEOTIDE SEQUENCE [LARGE SCALE GENOMIC DNA]</scope>
    <source>
        <strain evidence="17 18">P28004</strain>
    </source>
</reference>
<keyword evidence="7 13" id="KW-0791">Threonine biosynthesis</keyword>
<evidence type="ECO:0000259" key="16">
    <source>
        <dbReference type="Pfam" id="PF08544"/>
    </source>
</evidence>
<keyword evidence="13" id="KW-0963">Cytoplasm</keyword>
<evidence type="ECO:0000256" key="14">
    <source>
        <dbReference type="SAM" id="MobiDB-lite"/>
    </source>
</evidence>
<evidence type="ECO:0000256" key="9">
    <source>
        <dbReference type="ARBA" id="ARBA00022777"/>
    </source>
</evidence>
<evidence type="ECO:0000313" key="18">
    <source>
        <dbReference type="Proteomes" id="UP000257080"/>
    </source>
</evidence>